<reference evidence="2" key="1">
    <citation type="submission" date="2018-06" db="EMBL/GenBank/DDBJ databases">
        <authorList>
            <consortium name="Pathogen Informatics"/>
        </authorList>
    </citation>
    <scope>NUCLEOTIDE SEQUENCE [LARGE SCALE GENOMIC DNA]</scope>
    <source>
        <strain evidence="2">NCTC10132</strain>
    </source>
</reference>
<evidence type="ECO:0000313" key="2">
    <source>
        <dbReference type="Proteomes" id="UP000257559"/>
    </source>
</evidence>
<organism evidence="1 2">
    <name type="scientific">Mycoplasmopsis edwardii</name>
    <dbReference type="NCBI Taxonomy" id="53558"/>
    <lineage>
        <taxon>Bacteria</taxon>
        <taxon>Bacillati</taxon>
        <taxon>Mycoplasmatota</taxon>
        <taxon>Mycoplasmoidales</taxon>
        <taxon>Metamycoplasmataceae</taxon>
        <taxon>Mycoplasmopsis</taxon>
    </lineage>
</organism>
<keyword evidence="2" id="KW-1185">Reference proteome</keyword>
<evidence type="ECO:0000313" key="1">
    <source>
        <dbReference type="EMBL" id="SYV96708.1"/>
    </source>
</evidence>
<dbReference type="Proteomes" id="UP000257559">
    <property type="component" value="Chromosome"/>
</dbReference>
<dbReference type="EMBL" id="LS991951">
    <property type="protein sequence ID" value="SYV96708.1"/>
    <property type="molecule type" value="Genomic_DNA"/>
</dbReference>
<protein>
    <submittedName>
        <fullName evidence="1">Uncharacterized protein</fullName>
    </submittedName>
</protein>
<gene>
    <name evidence="1" type="ORF">NCTC10132_00038</name>
</gene>
<sequence length="57" mass="6522">MNDNTFGNAELYNEMANQQVDTLEKFTDKIMDILNKKLSEQSGKLNATNATTYVEFE</sequence>
<dbReference type="KEGG" id="medw:NCTC10132_00038"/>
<name>A0A3B0PHK1_9BACT</name>
<dbReference type="AlphaFoldDB" id="A0A3B0PHK1"/>
<accession>A0A3B0PHK1</accession>
<proteinExistence type="predicted"/>